<evidence type="ECO:0000256" key="3">
    <source>
        <dbReference type="ARBA" id="ARBA00022692"/>
    </source>
</evidence>
<name>A0A6G4UCX3_9ACTN</name>
<evidence type="ECO:0000256" key="1">
    <source>
        <dbReference type="ARBA" id="ARBA00004651"/>
    </source>
</evidence>
<dbReference type="InterPro" id="IPR001123">
    <property type="entry name" value="LeuE-type"/>
</dbReference>
<evidence type="ECO:0000256" key="6">
    <source>
        <dbReference type="SAM" id="Phobius"/>
    </source>
</evidence>
<comment type="subcellular location">
    <subcellularLocation>
        <location evidence="1">Cell membrane</location>
        <topology evidence="1">Multi-pass membrane protein</topology>
    </subcellularLocation>
</comment>
<feature type="transmembrane region" description="Helical" evidence="6">
    <location>
        <begin position="74"/>
        <end position="94"/>
    </location>
</feature>
<reference evidence="7 8" key="1">
    <citation type="submission" date="2020-02" db="EMBL/GenBank/DDBJ databases">
        <title>Whole-genome analyses of novel actinobacteria.</title>
        <authorList>
            <person name="Sahin N."/>
        </authorList>
    </citation>
    <scope>NUCLEOTIDE SEQUENCE [LARGE SCALE GENOMIC DNA]</scope>
    <source>
        <strain evidence="7 8">A7024</strain>
    </source>
</reference>
<dbReference type="GO" id="GO:0015171">
    <property type="term" value="F:amino acid transmembrane transporter activity"/>
    <property type="evidence" value="ECO:0007669"/>
    <property type="project" value="TreeGrafter"/>
</dbReference>
<comment type="caution">
    <text evidence="7">The sequence shown here is derived from an EMBL/GenBank/DDBJ whole genome shotgun (WGS) entry which is preliminary data.</text>
</comment>
<feature type="transmembrane region" description="Helical" evidence="6">
    <location>
        <begin position="122"/>
        <end position="143"/>
    </location>
</feature>
<dbReference type="PANTHER" id="PTHR30086">
    <property type="entry name" value="ARGININE EXPORTER PROTEIN ARGO"/>
    <property type="match status" value="1"/>
</dbReference>
<feature type="transmembrane region" description="Helical" evidence="6">
    <location>
        <begin position="6"/>
        <end position="28"/>
    </location>
</feature>
<dbReference type="Proteomes" id="UP000481583">
    <property type="component" value="Unassembled WGS sequence"/>
</dbReference>
<dbReference type="GO" id="GO:0005886">
    <property type="term" value="C:plasma membrane"/>
    <property type="evidence" value="ECO:0007669"/>
    <property type="project" value="UniProtKB-SubCell"/>
</dbReference>
<keyword evidence="2" id="KW-1003">Cell membrane</keyword>
<dbReference type="AlphaFoldDB" id="A0A6G4UCX3"/>
<evidence type="ECO:0000256" key="2">
    <source>
        <dbReference type="ARBA" id="ARBA00022475"/>
    </source>
</evidence>
<feature type="transmembrane region" description="Helical" evidence="6">
    <location>
        <begin position="155"/>
        <end position="181"/>
    </location>
</feature>
<evidence type="ECO:0000256" key="4">
    <source>
        <dbReference type="ARBA" id="ARBA00022989"/>
    </source>
</evidence>
<keyword evidence="4 6" id="KW-1133">Transmembrane helix</keyword>
<protein>
    <submittedName>
        <fullName evidence="7">LysE family translocator</fullName>
    </submittedName>
</protein>
<dbReference type="PIRSF" id="PIRSF006324">
    <property type="entry name" value="LeuE"/>
    <property type="match status" value="1"/>
</dbReference>
<dbReference type="Pfam" id="PF01810">
    <property type="entry name" value="LysE"/>
    <property type="match status" value="1"/>
</dbReference>
<feature type="transmembrane region" description="Helical" evidence="6">
    <location>
        <begin position="40"/>
        <end position="68"/>
    </location>
</feature>
<evidence type="ECO:0000313" key="8">
    <source>
        <dbReference type="Proteomes" id="UP000481583"/>
    </source>
</evidence>
<organism evidence="7 8">
    <name type="scientific">Streptomyces coryli</name>
    <dbReference type="NCBI Taxonomy" id="1128680"/>
    <lineage>
        <taxon>Bacteria</taxon>
        <taxon>Bacillati</taxon>
        <taxon>Actinomycetota</taxon>
        <taxon>Actinomycetes</taxon>
        <taxon>Kitasatosporales</taxon>
        <taxon>Streptomycetaceae</taxon>
        <taxon>Streptomyces</taxon>
    </lineage>
</organism>
<keyword evidence="3 6" id="KW-0812">Transmembrane</keyword>
<keyword evidence="8" id="KW-1185">Reference proteome</keyword>
<dbReference type="EMBL" id="JAAKZV010000254">
    <property type="protein sequence ID" value="NGN69051.1"/>
    <property type="molecule type" value="Genomic_DNA"/>
</dbReference>
<evidence type="ECO:0000256" key="5">
    <source>
        <dbReference type="ARBA" id="ARBA00023136"/>
    </source>
</evidence>
<accession>A0A6G4UCX3</accession>
<dbReference type="PANTHER" id="PTHR30086:SF20">
    <property type="entry name" value="ARGININE EXPORTER PROTEIN ARGO-RELATED"/>
    <property type="match status" value="1"/>
</dbReference>
<feature type="transmembrane region" description="Helical" evidence="6">
    <location>
        <begin position="193"/>
        <end position="212"/>
    </location>
</feature>
<proteinExistence type="predicted"/>
<keyword evidence="5 6" id="KW-0472">Membrane</keyword>
<evidence type="ECO:0000313" key="7">
    <source>
        <dbReference type="EMBL" id="NGN69051.1"/>
    </source>
</evidence>
<dbReference type="RefSeq" id="WP_165243635.1">
    <property type="nucleotide sequence ID" value="NZ_JAAKZV010000254.1"/>
</dbReference>
<sequence length="213" mass="22063">MDTRLLLLFLGVDVLLILTPGPDWMYIVARALRQGREAGLYAVAGMATAYTAHTLLAAVGLAAAFAALPGALVALRYVGAAYLVFLAAGLLLSLRQRRGDRRQRLDRAVAEASPAKVLRQSLLTALLNPKGLLLYLALIPQFVSPEAALPLGAQTAVLGLLHVLCCSAGYVLVALAAARAGTALGRSPRARRGIGVVSAVLLLGVAGVTAGVH</sequence>
<gene>
    <name evidence="7" type="ORF">G5C51_34825</name>
</gene>